<name>A0A7E4ZXP5_PANRE</name>
<evidence type="ECO:0000313" key="3">
    <source>
        <dbReference type="Proteomes" id="UP000492821"/>
    </source>
</evidence>
<protein>
    <submittedName>
        <fullName evidence="4">Uncharacterized protein</fullName>
    </submittedName>
</protein>
<keyword evidence="2" id="KW-0732">Signal</keyword>
<accession>A0A7E4ZXP5</accession>
<evidence type="ECO:0000256" key="2">
    <source>
        <dbReference type="SAM" id="SignalP"/>
    </source>
</evidence>
<proteinExistence type="predicted"/>
<keyword evidence="3" id="KW-1185">Reference proteome</keyword>
<dbReference type="WBParaSite" id="Pan_g2395.t1">
    <property type="protein sequence ID" value="Pan_g2395.t1"/>
    <property type="gene ID" value="Pan_g2395"/>
</dbReference>
<sequence length="67" mass="7366">MKFLQLLFIALLLATVLGRSPPRHVKKNLADPKIGAGRPKGDVKKHPKAENFQDRALIGTLIGTLHD</sequence>
<reference evidence="4" key="2">
    <citation type="submission" date="2020-10" db="UniProtKB">
        <authorList>
            <consortium name="WormBaseParasite"/>
        </authorList>
    </citation>
    <scope>IDENTIFICATION</scope>
</reference>
<reference evidence="3" key="1">
    <citation type="journal article" date="2013" name="Genetics">
        <title>The draft genome and transcriptome of Panagrellus redivivus are shaped by the harsh demands of a free-living lifestyle.</title>
        <authorList>
            <person name="Srinivasan J."/>
            <person name="Dillman A.R."/>
            <person name="Macchietto M.G."/>
            <person name="Heikkinen L."/>
            <person name="Lakso M."/>
            <person name="Fracchia K.M."/>
            <person name="Antoshechkin I."/>
            <person name="Mortazavi A."/>
            <person name="Wong G."/>
            <person name="Sternberg P.W."/>
        </authorList>
    </citation>
    <scope>NUCLEOTIDE SEQUENCE [LARGE SCALE GENOMIC DNA]</scope>
    <source>
        <strain evidence="3">MT8872</strain>
    </source>
</reference>
<dbReference type="AlphaFoldDB" id="A0A7E4ZXP5"/>
<feature type="region of interest" description="Disordered" evidence="1">
    <location>
        <begin position="25"/>
        <end position="47"/>
    </location>
</feature>
<evidence type="ECO:0000256" key="1">
    <source>
        <dbReference type="SAM" id="MobiDB-lite"/>
    </source>
</evidence>
<organism evidence="3 4">
    <name type="scientific">Panagrellus redivivus</name>
    <name type="common">Microworm</name>
    <dbReference type="NCBI Taxonomy" id="6233"/>
    <lineage>
        <taxon>Eukaryota</taxon>
        <taxon>Metazoa</taxon>
        <taxon>Ecdysozoa</taxon>
        <taxon>Nematoda</taxon>
        <taxon>Chromadorea</taxon>
        <taxon>Rhabditida</taxon>
        <taxon>Tylenchina</taxon>
        <taxon>Panagrolaimomorpha</taxon>
        <taxon>Panagrolaimoidea</taxon>
        <taxon>Panagrolaimidae</taxon>
        <taxon>Panagrellus</taxon>
    </lineage>
</organism>
<feature type="chain" id="PRO_5028848640" evidence="2">
    <location>
        <begin position="19"/>
        <end position="67"/>
    </location>
</feature>
<feature type="signal peptide" evidence="2">
    <location>
        <begin position="1"/>
        <end position="18"/>
    </location>
</feature>
<dbReference type="Proteomes" id="UP000492821">
    <property type="component" value="Unassembled WGS sequence"/>
</dbReference>
<evidence type="ECO:0000313" key="4">
    <source>
        <dbReference type="WBParaSite" id="Pan_g2395.t1"/>
    </source>
</evidence>